<dbReference type="WBParaSite" id="PSAMB.scaffold15383size1597.g36485.t1">
    <property type="protein sequence ID" value="PSAMB.scaffold15383size1597.g36485.t1"/>
    <property type="gene ID" value="PSAMB.scaffold15383size1597.g36485"/>
</dbReference>
<comment type="subcellular location">
    <subcellularLocation>
        <location evidence="1">Membrane</location>
        <topology evidence="1">Multi-pass membrane protein</topology>
    </subcellularLocation>
</comment>
<comment type="similarity">
    <text evidence="2 8">Belongs to the V-ATPase 116 kDa subunit family.</text>
</comment>
<dbReference type="GO" id="GO:0046961">
    <property type="term" value="F:proton-transporting ATPase activity, rotational mechanism"/>
    <property type="evidence" value="ECO:0007669"/>
    <property type="project" value="InterPro"/>
</dbReference>
<feature type="transmembrane region" description="Helical" evidence="8">
    <location>
        <begin position="87"/>
        <end position="111"/>
    </location>
</feature>
<dbReference type="Proteomes" id="UP000887566">
    <property type="component" value="Unplaced"/>
</dbReference>
<keyword evidence="6 8" id="KW-0406">Ion transport</keyword>
<feature type="transmembrane region" description="Helical" evidence="8">
    <location>
        <begin position="251"/>
        <end position="279"/>
    </location>
</feature>
<evidence type="ECO:0000256" key="5">
    <source>
        <dbReference type="ARBA" id="ARBA00022989"/>
    </source>
</evidence>
<evidence type="ECO:0000256" key="2">
    <source>
        <dbReference type="ARBA" id="ARBA00009904"/>
    </source>
</evidence>
<feature type="transmembrane region" description="Helical" evidence="8">
    <location>
        <begin position="131"/>
        <end position="150"/>
    </location>
</feature>
<keyword evidence="9" id="KW-1185">Reference proteome</keyword>
<evidence type="ECO:0000256" key="8">
    <source>
        <dbReference type="RuleBase" id="RU361189"/>
    </source>
</evidence>
<dbReference type="InterPro" id="IPR002490">
    <property type="entry name" value="V-ATPase_116kDa_su"/>
</dbReference>
<name>A0A914V4L4_9BILA</name>
<reference evidence="10" key="1">
    <citation type="submission" date="2022-11" db="UniProtKB">
        <authorList>
            <consortium name="WormBaseParasite"/>
        </authorList>
    </citation>
    <scope>IDENTIFICATION</scope>
</reference>
<evidence type="ECO:0000256" key="7">
    <source>
        <dbReference type="ARBA" id="ARBA00023136"/>
    </source>
</evidence>
<dbReference type="GO" id="GO:0005886">
    <property type="term" value="C:plasma membrane"/>
    <property type="evidence" value="ECO:0007669"/>
    <property type="project" value="TreeGrafter"/>
</dbReference>
<keyword evidence="8" id="KW-0375">Hydrogen ion transport</keyword>
<dbReference type="GO" id="GO:0016471">
    <property type="term" value="C:vacuolar proton-transporting V-type ATPase complex"/>
    <property type="evidence" value="ECO:0007669"/>
    <property type="project" value="TreeGrafter"/>
</dbReference>
<accession>A0A914V4L4</accession>
<dbReference type="GO" id="GO:0051117">
    <property type="term" value="F:ATPase binding"/>
    <property type="evidence" value="ECO:0007669"/>
    <property type="project" value="TreeGrafter"/>
</dbReference>
<evidence type="ECO:0000256" key="1">
    <source>
        <dbReference type="ARBA" id="ARBA00004141"/>
    </source>
</evidence>
<evidence type="ECO:0000256" key="3">
    <source>
        <dbReference type="ARBA" id="ARBA00022448"/>
    </source>
</evidence>
<feature type="transmembrane region" description="Helical" evidence="8">
    <location>
        <begin position="291"/>
        <end position="310"/>
    </location>
</feature>
<proteinExistence type="inferred from homology"/>
<evidence type="ECO:0000313" key="10">
    <source>
        <dbReference type="WBParaSite" id="PSAMB.scaffold15383size1597.g36485.t1"/>
    </source>
</evidence>
<comment type="function">
    <text evidence="8">Essential component of the vacuolar proton pump (V-ATPase), a multimeric enzyme that catalyzes the translocation of protons across the membranes. Required for assembly and activity of the V-ATPase.</text>
</comment>
<protein>
    <recommendedName>
        <fullName evidence="8">V-type proton ATPase subunit a</fullName>
    </recommendedName>
</protein>
<dbReference type="Pfam" id="PF01496">
    <property type="entry name" value="V_ATPase_I"/>
    <property type="match status" value="1"/>
</dbReference>
<organism evidence="9 10">
    <name type="scientific">Plectus sambesii</name>
    <dbReference type="NCBI Taxonomy" id="2011161"/>
    <lineage>
        <taxon>Eukaryota</taxon>
        <taxon>Metazoa</taxon>
        <taxon>Ecdysozoa</taxon>
        <taxon>Nematoda</taxon>
        <taxon>Chromadorea</taxon>
        <taxon>Plectida</taxon>
        <taxon>Plectina</taxon>
        <taxon>Plectoidea</taxon>
        <taxon>Plectidae</taxon>
        <taxon>Plectus</taxon>
    </lineage>
</organism>
<dbReference type="PANTHER" id="PTHR11629:SF63">
    <property type="entry name" value="V-TYPE PROTON ATPASE SUBUNIT A"/>
    <property type="match status" value="1"/>
</dbReference>
<dbReference type="PANTHER" id="PTHR11629">
    <property type="entry name" value="VACUOLAR PROTON ATPASES"/>
    <property type="match status" value="1"/>
</dbReference>
<evidence type="ECO:0000256" key="6">
    <source>
        <dbReference type="ARBA" id="ARBA00023065"/>
    </source>
</evidence>
<evidence type="ECO:0000313" key="9">
    <source>
        <dbReference type="Proteomes" id="UP000887566"/>
    </source>
</evidence>
<keyword evidence="4 8" id="KW-0812">Transmembrane</keyword>
<sequence>TQKCLIAECWCPTSDLDKIQLALKRGTEESGSTVPSILNRMDTDEMPPTYHRVNKFTRGFQNIVDSYGIATYREVNPAPYTIITFPFLFAVMFGDTGHGVIMLAAGLFFVLKEKALEAKRINDEIFQTFFGGRYVILLMGCFSIYTGLIYNDFYSKSVNIFGSSWRNPYTEIQLDGLEEDVKLILPPEYAFQDDGPYPFGVDPVWNLAENKLNFLNSMKMKSSIILGICQMTFGVVLSLMNYRYFKSTVDILTMFIPQMLFLGCIFIYLCLQVIMKWLFFSTKAEYIFGRYYPGSHCAPSLLIGLINMFMMKSREAGFVSKVPVNGSEPVPGDEFQQCYLTQWYPGQSFFEGLFVLVAICCIPFMLFAKPYLLHKEHRLRRLNGGANL</sequence>
<feature type="transmembrane region" description="Helical" evidence="8">
    <location>
        <begin position="224"/>
        <end position="245"/>
    </location>
</feature>
<keyword evidence="5 8" id="KW-1133">Transmembrane helix</keyword>
<keyword evidence="7 8" id="KW-0472">Membrane</keyword>
<dbReference type="GO" id="GO:0007035">
    <property type="term" value="P:vacuolar acidification"/>
    <property type="evidence" value="ECO:0007669"/>
    <property type="project" value="TreeGrafter"/>
</dbReference>
<dbReference type="GO" id="GO:0033179">
    <property type="term" value="C:proton-transporting V-type ATPase, V0 domain"/>
    <property type="evidence" value="ECO:0007669"/>
    <property type="project" value="InterPro"/>
</dbReference>
<dbReference type="AlphaFoldDB" id="A0A914V4L4"/>
<keyword evidence="3 8" id="KW-0813">Transport</keyword>
<evidence type="ECO:0000256" key="4">
    <source>
        <dbReference type="ARBA" id="ARBA00022692"/>
    </source>
</evidence>
<feature type="transmembrane region" description="Helical" evidence="8">
    <location>
        <begin position="353"/>
        <end position="372"/>
    </location>
</feature>